<protein>
    <submittedName>
        <fullName evidence="2">Uncharacterized protein</fullName>
    </submittedName>
</protein>
<feature type="region of interest" description="Disordered" evidence="1">
    <location>
        <begin position="131"/>
        <end position="220"/>
    </location>
</feature>
<keyword evidence="3" id="KW-1185">Reference proteome</keyword>
<feature type="compositionally biased region" description="Low complexity" evidence="1">
    <location>
        <begin position="250"/>
        <end position="261"/>
    </location>
</feature>
<evidence type="ECO:0000313" key="2">
    <source>
        <dbReference type="EMBL" id="KAK0554692.1"/>
    </source>
</evidence>
<feature type="compositionally biased region" description="Low complexity" evidence="1">
    <location>
        <begin position="140"/>
        <end position="153"/>
    </location>
</feature>
<feature type="compositionally biased region" description="Polar residues" evidence="1">
    <location>
        <begin position="292"/>
        <end position="302"/>
    </location>
</feature>
<feature type="compositionally biased region" description="Acidic residues" evidence="1">
    <location>
        <begin position="267"/>
        <end position="276"/>
    </location>
</feature>
<feature type="compositionally biased region" description="Polar residues" evidence="1">
    <location>
        <begin position="192"/>
        <end position="202"/>
    </location>
</feature>
<reference evidence="2" key="1">
    <citation type="journal article" date="2023" name="PhytoFront">
        <title>Draft Genome Resources of Seven Strains of Tilletia horrida, Causal Agent of Kernel Smut of Rice.</title>
        <authorList>
            <person name="Khanal S."/>
            <person name="Antony Babu S."/>
            <person name="Zhou X.G."/>
        </authorList>
    </citation>
    <scope>NUCLEOTIDE SEQUENCE</scope>
    <source>
        <strain evidence="2">TX6</strain>
    </source>
</reference>
<name>A0AAN6GSP9_9BASI</name>
<feature type="region of interest" description="Disordered" evidence="1">
    <location>
        <begin position="323"/>
        <end position="365"/>
    </location>
</feature>
<evidence type="ECO:0000256" key="1">
    <source>
        <dbReference type="SAM" id="MobiDB-lite"/>
    </source>
</evidence>
<dbReference type="EMBL" id="JAPDMZ010000035">
    <property type="protein sequence ID" value="KAK0554692.1"/>
    <property type="molecule type" value="Genomic_DNA"/>
</dbReference>
<organism evidence="2 3">
    <name type="scientific">Tilletia horrida</name>
    <dbReference type="NCBI Taxonomy" id="155126"/>
    <lineage>
        <taxon>Eukaryota</taxon>
        <taxon>Fungi</taxon>
        <taxon>Dikarya</taxon>
        <taxon>Basidiomycota</taxon>
        <taxon>Ustilaginomycotina</taxon>
        <taxon>Exobasidiomycetes</taxon>
        <taxon>Tilletiales</taxon>
        <taxon>Tilletiaceae</taxon>
        <taxon>Tilletia</taxon>
    </lineage>
</organism>
<gene>
    <name evidence="2" type="ORF">OC846_002026</name>
</gene>
<dbReference type="Proteomes" id="UP001176517">
    <property type="component" value="Unassembled WGS sequence"/>
</dbReference>
<proteinExistence type="predicted"/>
<evidence type="ECO:0000313" key="3">
    <source>
        <dbReference type="Proteomes" id="UP001176517"/>
    </source>
</evidence>
<dbReference type="AlphaFoldDB" id="A0AAN6GSP9"/>
<feature type="region of interest" description="Disordered" evidence="1">
    <location>
        <begin position="250"/>
        <end position="302"/>
    </location>
</feature>
<sequence>MSSSGRAAAHGSRNSAETLANAEALAPTVNNAAFALDSMKHLFTMAAVGLDSLLSRIPYSVHMEFWSGGNPSCAIIVVQWTGIINRQTTQKLQDGDKQHNEDVGKFEGADEDVPSAWGISASEWTNRGSDVFHKNSKATSGPGSAPSSPRLGSVAVHGSASPRFPASIGSSPRIRPTTGWSTPVSPGGTMNRAASYTGNSPSHQHHSNALGGRRTTVNKSGGNLIVSASLPGTPAISSSSKYSPFFGPVSGSAARASRSSGIQPWNEDGEEADGDDYFAKEKGSPSIFRPAMSSNDGRGRSASITSIPEISLGAAAISMRSHSITGTGPAETTGRGDSSGAAEQEHRKHKRRIGSSSLTAGGRTMSRVAPRRWPVAMHRLPVTYAALIHYLCTVISLRALLLAVQGQGSSGGSWQGPLLSSVLCGMSLDARGRAENLGLRRSSLAATVVLFLVVLNLSCV</sequence>
<accession>A0AAN6GSP9</accession>
<comment type="caution">
    <text evidence="2">The sequence shown here is derived from an EMBL/GenBank/DDBJ whole genome shotgun (WGS) entry which is preliminary data.</text>
</comment>